<keyword evidence="5" id="KW-1185">Reference proteome</keyword>
<gene>
    <name evidence="4" type="ORF">NM203_17860</name>
</gene>
<keyword evidence="1" id="KW-0547">Nucleotide-binding</keyword>
<keyword evidence="4" id="KW-0347">Helicase</keyword>
<keyword evidence="2" id="KW-0067">ATP-binding</keyword>
<evidence type="ECO:0000259" key="3">
    <source>
        <dbReference type="PROSITE" id="PS51192"/>
    </source>
</evidence>
<sequence length="1455" mass="159961">MSDELQQALTAIELREAELLAWGAVGAEWRRDELIRLLSAHGDAEDLLREMLDLALVVQTPNGGYRSRSAETVRLLATMRQAFRNEAIGEGRRLVLDYRYLQRPRRRPCRDVSAVELELSVGGGLGQRGLGALRVLAPPMVSAFQVRATGRILAALGDKNAGGVVVTAGTGSGKTLAFYMPMLAWICDHADQGQGVRALALYPRNELLKDQLRTLVSYALRLKDSVGVVNPISLGTWFGPTPHAARWVRDEMLEAWRKVTSGFVCPFLRCPEADCDGDLIWPNQALKAGTELLRCESCGLEIPGSVLRLTRESARADPPSVMLSTTESLNRQLSSPGNLRAFGVVNPGLRAVLLDEVHIYEGTTGAQNAYLLRRLRKALGYEPLWTGLSATLTNAGEFFGRLVGLDAGCITNVEPDLTELEESGAEYLLALRHNPHGNTGTLSTTIQAAMTLSRSLDVLNGNMFDPPVDSGNVVGSRLFAFTDKLDSTNRLYWDLLDAEGWAWPGTLKRGADPLTLAHLRSRDQARLSEGKREDPPLRDADGQYWWLAEELGHEVDGDVQKRVGRTSSQDTGVSADADIIVATASLEVGFDDDRVGAVLQHKAPHDAAQFLQRKGRAGRDMRTRPWTVVILSDWGRDRDAWMAYDALFSPMVPERSLPLANLYVLRIQAVYSLLDWLSRELSYGTDSSWADASGPAERLTKDPKWVGNYRSRQSRMADLLTSLLRDGAERGSLVRHLRKSLALGDGAASDVVVNKLLWEAPRPLLGAVVPTLRRRLRDQWGGEMPAEDDSGVRTRTPLRDFVPGNLFDDLLVPDVEMRVPWTRGEVRVEHLPALRSIREFLPGNVSRHFGVMAASKRHWLAPPIQTDTDGTYLLDVADVRGVAIDDVSTSQGMVRVFSPTVVSLDSVPNEVSDASSMRADWVFSATPLGVGAPLPTQGATARFFDGLTVHLHSQGGGVRVVRYAKTAQGLLWMNGQATPKKVRFQTRDVDMIREAALGVEVHADAIQGRVTLPAFDAPPTPSERSDRLRELVLTDPGLPEAMSVFDRNSMADTVEAFAAMWDWSTEGPNDRQFADGMQSAAARLDVFDPTNPGSFSNWIGDPEVLDAVREHLAAARASERTTDWLESLRRRFTLSAAETLLAALSDVDADDLAVDLDLDQTGTFYISEQSPGGTGHIEALVMDLLEQPERLPVAIADVLVPGDLELLDVQLRSVIDSGNNLVRTAIETLVRSWPNGHQAVEDATNALDTALEAAGIALSHASRTALTTRLAGPGASETFFDEVRSWLVARDDAERSCGMNVGPRALAALLADRAEVDPFLHLDHDVTERRRSRAVSNVLWPWGTDVQSSGYFNPYVDRAGRSIEALRRHWQASTPTHNISEWSDDARREVHDNLRANGELVLRVPIASRRELRTALLDLSASPVEVGPLWCYPEVLGVHERGQCLDARVVLREVW</sequence>
<feature type="domain" description="Helicase ATP-binding" evidence="3">
    <location>
        <begin position="155"/>
        <end position="410"/>
    </location>
</feature>
<dbReference type="InterPro" id="IPR014001">
    <property type="entry name" value="Helicase_ATP-bd"/>
</dbReference>
<dbReference type="GO" id="GO:0004386">
    <property type="term" value="F:helicase activity"/>
    <property type="evidence" value="ECO:0007669"/>
    <property type="project" value="UniProtKB-KW"/>
</dbReference>
<evidence type="ECO:0000256" key="2">
    <source>
        <dbReference type="ARBA" id="ARBA00022840"/>
    </source>
</evidence>
<dbReference type="EMBL" id="JANDBD010000007">
    <property type="protein sequence ID" value="MCP9274057.1"/>
    <property type="molecule type" value="Genomic_DNA"/>
</dbReference>
<dbReference type="Gene3D" id="3.40.50.300">
    <property type="entry name" value="P-loop containing nucleotide triphosphate hydrolases"/>
    <property type="match status" value="2"/>
</dbReference>
<dbReference type="NCBIfam" id="NF041067">
    <property type="entry name" value="DpdJ"/>
    <property type="match status" value="1"/>
</dbReference>
<evidence type="ECO:0000313" key="5">
    <source>
        <dbReference type="Proteomes" id="UP001651690"/>
    </source>
</evidence>
<proteinExistence type="predicted"/>
<organism evidence="4 5">
    <name type="scientific">Mycolicibacterium arenosum</name>
    <dbReference type="NCBI Taxonomy" id="2952157"/>
    <lineage>
        <taxon>Bacteria</taxon>
        <taxon>Bacillati</taxon>
        <taxon>Actinomycetota</taxon>
        <taxon>Actinomycetes</taxon>
        <taxon>Mycobacteriales</taxon>
        <taxon>Mycobacteriaceae</taxon>
        <taxon>Mycolicibacterium</taxon>
    </lineage>
</organism>
<dbReference type="PANTHER" id="PTHR47957:SF3">
    <property type="entry name" value="ATP-DEPENDENT HELICASE HRQ1"/>
    <property type="match status" value="1"/>
</dbReference>
<dbReference type="PANTHER" id="PTHR47957">
    <property type="entry name" value="ATP-DEPENDENT HELICASE HRQ1"/>
    <property type="match status" value="1"/>
</dbReference>
<reference evidence="4 5" key="1">
    <citation type="submission" date="2022-06" db="EMBL/GenBank/DDBJ databases">
        <title>Mycolicibacterium sp. CAU 1645 isolated from seawater.</title>
        <authorList>
            <person name="Kim W."/>
        </authorList>
    </citation>
    <scope>NUCLEOTIDE SEQUENCE [LARGE SCALE GENOMIC DNA]</scope>
    <source>
        <strain evidence="4 5">CAU 1645</strain>
    </source>
</reference>
<dbReference type="Pfam" id="PF00271">
    <property type="entry name" value="Helicase_C"/>
    <property type="match status" value="1"/>
</dbReference>
<evidence type="ECO:0000256" key="1">
    <source>
        <dbReference type="ARBA" id="ARBA00022741"/>
    </source>
</evidence>
<dbReference type="Proteomes" id="UP001651690">
    <property type="component" value="Unassembled WGS sequence"/>
</dbReference>
<dbReference type="RefSeq" id="WP_255061403.1">
    <property type="nucleotide sequence ID" value="NZ_JANDBD010000007.1"/>
</dbReference>
<accession>A0ABT1M5G7</accession>
<dbReference type="InterPro" id="IPR001650">
    <property type="entry name" value="Helicase_C-like"/>
</dbReference>
<dbReference type="Pfam" id="PF00270">
    <property type="entry name" value="DEAD"/>
    <property type="match status" value="1"/>
</dbReference>
<dbReference type="PROSITE" id="PS51192">
    <property type="entry name" value="HELICASE_ATP_BIND_1"/>
    <property type="match status" value="1"/>
</dbReference>
<name>A0ABT1M5G7_9MYCO</name>
<keyword evidence="4" id="KW-0378">Hydrolase</keyword>
<protein>
    <submittedName>
        <fullName evidence="4">DEAD/DEAH box helicase</fullName>
    </submittedName>
</protein>
<dbReference type="InterPro" id="IPR027417">
    <property type="entry name" value="P-loop_NTPase"/>
</dbReference>
<evidence type="ECO:0000313" key="4">
    <source>
        <dbReference type="EMBL" id="MCP9274057.1"/>
    </source>
</evidence>
<dbReference type="SMART" id="SM00487">
    <property type="entry name" value="DEXDc"/>
    <property type="match status" value="1"/>
</dbReference>
<comment type="caution">
    <text evidence="4">The sequence shown here is derived from an EMBL/GenBank/DDBJ whole genome shotgun (WGS) entry which is preliminary data.</text>
</comment>
<dbReference type="InterPro" id="IPR011545">
    <property type="entry name" value="DEAD/DEAH_box_helicase_dom"/>
</dbReference>
<dbReference type="SUPFAM" id="SSF52540">
    <property type="entry name" value="P-loop containing nucleoside triphosphate hydrolases"/>
    <property type="match status" value="1"/>
</dbReference>